<evidence type="ECO:0000313" key="2">
    <source>
        <dbReference type="EMBL" id="GAA2055645.1"/>
    </source>
</evidence>
<keyword evidence="3" id="KW-1185">Reference proteome</keyword>
<dbReference type="Proteomes" id="UP001500751">
    <property type="component" value="Unassembled WGS sequence"/>
</dbReference>
<comment type="caution">
    <text evidence="2">The sequence shown here is derived from an EMBL/GenBank/DDBJ whole genome shotgun (WGS) entry which is preliminary data.</text>
</comment>
<dbReference type="Gene3D" id="1.10.8.50">
    <property type="match status" value="1"/>
</dbReference>
<dbReference type="InterPro" id="IPR055201">
    <property type="entry name" value="IHF-like_H2TH"/>
</dbReference>
<dbReference type="InterPro" id="IPR047806">
    <property type="entry name" value="IHF_actinobact"/>
</dbReference>
<reference evidence="2 3" key="1">
    <citation type="journal article" date="2019" name="Int. J. Syst. Evol. Microbiol.">
        <title>The Global Catalogue of Microorganisms (GCM) 10K type strain sequencing project: providing services to taxonomists for standard genome sequencing and annotation.</title>
        <authorList>
            <consortium name="The Broad Institute Genomics Platform"/>
            <consortium name="The Broad Institute Genome Sequencing Center for Infectious Disease"/>
            <person name="Wu L."/>
            <person name="Ma J."/>
        </authorList>
    </citation>
    <scope>NUCLEOTIDE SEQUENCE [LARGE SCALE GENOMIC DNA]</scope>
    <source>
        <strain evidence="2 3">JCM 16014</strain>
    </source>
</reference>
<name>A0ABN2V9B9_9ACTN</name>
<evidence type="ECO:0000313" key="3">
    <source>
        <dbReference type="Proteomes" id="UP001500751"/>
    </source>
</evidence>
<gene>
    <name evidence="2" type="primary">mihF</name>
    <name evidence="2" type="ORF">GCM10009839_75480</name>
</gene>
<organism evidence="2 3">
    <name type="scientific">Catenulispora yoronensis</name>
    <dbReference type="NCBI Taxonomy" id="450799"/>
    <lineage>
        <taxon>Bacteria</taxon>
        <taxon>Bacillati</taxon>
        <taxon>Actinomycetota</taxon>
        <taxon>Actinomycetes</taxon>
        <taxon>Catenulisporales</taxon>
        <taxon>Catenulisporaceae</taxon>
        <taxon>Catenulispora</taxon>
    </lineage>
</organism>
<sequence>MALPTLTPEQRAAALAKAGEVRRARSEMLADVKAGKLSLKAVLDRAAKGEEMVKKTKVTALIKALPGYGPAKAAKLMADAEIDENRRIGGLGDRQRQALLAATA</sequence>
<feature type="domain" description="Integration host factor-like helix-two turn-helix" evidence="1">
    <location>
        <begin position="32"/>
        <end position="101"/>
    </location>
</feature>
<dbReference type="Pfam" id="PF22525">
    <property type="entry name" value="H2TH_5"/>
    <property type="match status" value="1"/>
</dbReference>
<accession>A0ABN2V9B9</accession>
<proteinExistence type="predicted"/>
<dbReference type="EMBL" id="BAAAQN010000062">
    <property type="protein sequence ID" value="GAA2055645.1"/>
    <property type="molecule type" value="Genomic_DNA"/>
</dbReference>
<dbReference type="NCBIfam" id="NF041260">
    <property type="entry name" value="actino_IHF"/>
    <property type="match status" value="1"/>
</dbReference>
<dbReference type="RefSeq" id="WP_012786078.1">
    <property type="nucleotide sequence ID" value="NZ_BAAAQN010000062.1"/>
</dbReference>
<protein>
    <submittedName>
        <fullName evidence="2">Integration host factor, actinobacterial type</fullName>
    </submittedName>
</protein>
<evidence type="ECO:0000259" key="1">
    <source>
        <dbReference type="Pfam" id="PF22525"/>
    </source>
</evidence>